<keyword evidence="2" id="KW-1185">Reference proteome</keyword>
<gene>
    <name evidence="1" type="ORF">T10_7154</name>
</gene>
<dbReference type="Proteomes" id="UP000054843">
    <property type="component" value="Unassembled WGS sequence"/>
</dbReference>
<accession>A0A0V1N628</accession>
<dbReference type="EMBL" id="JYDO01000006">
    <property type="protein sequence ID" value="KRZ79437.1"/>
    <property type="molecule type" value="Genomic_DNA"/>
</dbReference>
<evidence type="ECO:0000313" key="1">
    <source>
        <dbReference type="EMBL" id="KRZ79437.1"/>
    </source>
</evidence>
<name>A0A0V1N628_9BILA</name>
<reference evidence="1 2" key="1">
    <citation type="submission" date="2015-01" db="EMBL/GenBank/DDBJ databases">
        <title>Evolution of Trichinella species and genotypes.</title>
        <authorList>
            <person name="Korhonen P.K."/>
            <person name="Edoardo P."/>
            <person name="Giuseppe L.R."/>
            <person name="Gasser R.B."/>
        </authorList>
    </citation>
    <scope>NUCLEOTIDE SEQUENCE [LARGE SCALE GENOMIC DNA]</scope>
    <source>
        <strain evidence="1">ISS1980</strain>
    </source>
</reference>
<evidence type="ECO:0000313" key="2">
    <source>
        <dbReference type="Proteomes" id="UP000054843"/>
    </source>
</evidence>
<protein>
    <submittedName>
        <fullName evidence="1">Uncharacterized protein</fullName>
    </submittedName>
</protein>
<proteinExistence type="predicted"/>
<organism evidence="1 2">
    <name type="scientific">Trichinella papuae</name>
    <dbReference type="NCBI Taxonomy" id="268474"/>
    <lineage>
        <taxon>Eukaryota</taxon>
        <taxon>Metazoa</taxon>
        <taxon>Ecdysozoa</taxon>
        <taxon>Nematoda</taxon>
        <taxon>Enoplea</taxon>
        <taxon>Dorylaimia</taxon>
        <taxon>Trichinellida</taxon>
        <taxon>Trichinellidae</taxon>
        <taxon>Trichinella</taxon>
    </lineage>
</organism>
<comment type="caution">
    <text evidence="1">The sequence shown here is derived from an EMBL/GenBank/DDBJ whole genome shotgun (WGS) entry which is preliminary data.</text>
</comment>
<sequence>MQPLSVSFALLITEQLSLQRLSLRNGNADWLVEAQTPPSHQDFTTIKAIISVISVF</sequence>
<dbReference type="AlphaFoldDB" id="A0A0V1N628"/>